<dbReference type="AlphaFoldDB" id="A0A9W9UDT9"/>
<feature type="chain" id="PRO_5040995442" evidence="1">
    <location>
        <begin position="36"/>
        <end position="61"/>
    </location>
</feature>
<reference evidence="2" key="2">
    <citation type="journal article" date="2023" name="IMA Fungus">
        <title>Comparative genomic study of the Penicillium genus elucidates a diverse pangenome and 15 lateral gene transfer events.</title>
        <authorList>
            <person name="Petersen C."/>
            <person name="Sorensen T."/>
            <person name="Nielsen M.R."/>
            <person name="Sondergaard T.E."/>
            <person name="Sorensen J.L."/>
            <person name="Fitzpatrick D.A."/>
            <person name="Frisvad J.C."/>
            <person name="Nielsen K.L."/>
        </authorList>
    </citation>
    <scope>NUCLEOTIDE SEQUENCE</scope>
    <source>
        <strain evidence="2">IBT 21472</strain>
    </source>
</reference>
<comment type="caution">
    <text evidence="2">The sequence shown here is derived from an EMBL/GenBank/DDBJ whole genome shotgun (WGS) entry which is preliminary data.</text>
</comment>
<gene>
    <name evidence="2" type="ORF">N7476_001512</name>
</gene>
<sequence length="61" mass="7062">MTWNFMLTNRNTYSRTTDLLSIFWLFLLDMSESSSDEPFIFPAKMYSDLATPRSTSTLAPT</sequence>
<reference evidence="2" key="1">
    <citation type="submission" date="2022-12" db="EMBL/GenBank/DDBJ databases">
        <authorList>
            <person name="Petersen C."/>
        </authorList>
    </citation>
    <scope>NUCLEOTIDE SEQUENCE</scope>
    <source>
        <strain evidence="2">IBT 21472</strain>
    </source>
</reference>
<proteinExistence type="predicted"/>
<evidence type="ECO:0000313" key="2">
    <source>
        <dbReference type="EMBL" id="KAJ5331729.1"/>
    </source>
</evidence>
<feature type="signal peptide" evidence="1">
    <location>
        <begin position="1"/>
        <end position="35"/>
    </location>
</feature>
<evidence type="ECO:0000256" key="1">
    <source>
        <dbReference type="SAM" id="SignalP"/>
    </source>
</evidence>
<dbReference type="Proteomes" id="UP001147746">
    <property type="component" value="Unassembled WGS sequence"/>
</dbReference>
<name>A0A9W9UDT9_9EURO</name>
<keyword evidence="3" id="KW-1185">Reference proteome</keyword>
<organism evidence="2 3">
    <name type="scientific">Penicillium atrosanguineum</name>
    <dbReference type="NCBI Taxonomy" id="1132637"/>
    <lineage>
        <taxon>Eukaryota</taxon>
        <taxon>Fungi</taxon>
        <taxon>Dikarya</taxon>
        <taxon>Ascomycota</taxon>
        <taxon>Pezizomycotina</taxon>
        <taxon>Eurotiomycetes</taxon>
        <taxon>Eurotiomycetidae</taxon>
        <taxon>Eurotiales</taxon>
        <taxon>Aspergillaceae</taxon>
        <taxon>Penicillium</taxon>
    </lineage>
</organism>
<protein>
    <submittedName>
        <fullName evidence="2">Uncharacterized protein</fullName>
    </submittedName>
</protein>
<accession>A0A9W9UDT9</accession>
<keyword evidence="1" id="KW-0732">Signal</keyword>
<evidence type="ECO:0000313" key="3">
    <source>
        <dbReference type="Proteomes" id="UP001147746"/>
    </source>
</evidence>
<dbReference type="EMBL" id="JAPZBO010000001">
    <property type="protein sequence ID" value="KAJ5331729.1"/>
    <property type="molecule type" value="Genomic_DNA"/>
</dbReference>